<feature type="compositionally biased region" description="Basic and acidic residues" evidence="1">
    <location>
        <begin position="27"/>
        <end position="59"/>
    </location>
</feature>
<feature type="compositionally biased region" description="Polar residues" evidence="1">
    <location>
        <begin position="69"/>
        <end position="84"/>
    </location>
</feature>
<feature type="compositionally biased region" description="Acidic residues" evidence="1">
    <location>
        <begin position="13"/>
        <end position="26"/>
    </location>
</feature>
<keyword evidence="3" id="KW-1185">Reference proteome</keyword>
<feature type="region of interest" description="Disordered" evidence="1">
    <location>
        <begin position="1"/>
        <end position="84"/>
    </location>
</feature>
<organism evidence="2 3">
    <name type="scientific">Teratosphaeria destructans</name>
    <dbReference type="NCBI Taxonomy" id="418781"/>
    <lineage>
        <taxon>Eukaryota</taxon>
        <taxon>Fungi</taxon>
        <taxon>Dikarya</taxon>
        <taxon>Ascomycota</taxon>
        <taxon>Pezizomycotina</taxon>
        <taxon>Dothideomycetes</taxon>
        <taxon>Dothideomycetidae</taxon>
        <taxon>Mycosphaerellales</taxon>
        <taxon>Teratosphaeriaceae</taxon>
        <taxon>Teratosphaeria</taxon>
    </lineage>
</organism>
<gene>
    <name evidence="2" type="ORF">Tdes44962_MAKER03755</name>
</gene>
<evidence type="ECO:0000313" key="2">
    <source>
        <dbReference type="EMBL" id="KAH9826102.1"/>
    </source>
</evidence>
<proteinExistence type="predicted"/>
<dbReference type="Proteomes" id="UP001138500">
    <property type="component" value="Unassembled WGS sequence"/>
</dbReference>
<accession>A0A9W7W0S4</accession>
<dbReference type="AlphaFoldDB" id="A0A9W7W0S4"/>
<dbReference type="EMBL" id="RIBY02002034">
    <property type="protein sequence ID" value="KAH9826102.1"/>
    <property type="molecule type" value="Genomic_DNA"/>
</dbReference>
<comment type="caution">
    <text evidence="2">The sequence shown here is derived from an EMBL/GenBank/DDBJ whole genome shotgun (WGS) entry which is preliminary data.</text>
</comment>
<reference evidence="2 3" key="1">
    <citation type="journal article" date="2018" name="IMA Fungus">
        <title>IMA Genome-F 10: Nine draft genome sequences of Claviceps purpurea s.lat., including C. arundinis, C. humidiphila, and C. cf. spartinae, pseudomolecules for the pitch canker pathogen Fusarium circinatum, draft genome of Davidsoniella eucalypti, Grosmannia galeiformis, Quambalaria eucalypti, and Teratosphaeria destructans.</title>
        <authorList>
            <person name="Wingfield B.D."/>
            <person name="Liu M."/>
            <person name="Nguyen H.D."/>
            <person name="Lane F.A."/>
            <person name="Morgan S.W."/>
            <person name="De Vos L."/>
            <person name="Wilken P.M."/>
            <person name="Duong T.A."/>
            <person name="Aylward J."/>
            <person name="Coetzee M.P."/>
            <person name="Dadej K."/>
            <person name="De Beer Z.W."/>
            <person name="Findlay W."/>
            <person name="Havenga M."/>
            <person name="Kolarik M."/>
            <person name="Menzies J.G."/>
            <person name="Naidoo K."/>
            <person name="Pochopski O."/>
            <person name="Shoukouhi P."/>
            <person name="Santana Q.C."/>
            <person name="Seifert K.A."/>
            <person name="Soal N."/>
            <person name="Steenkamp E.T."/>
            <person name="Tatham C.T."/>
            <person name="van der Nest M.A."/>
            <person name="Wingfield M.J."/>
        </authorList>
    </citation>
    <scope>NUCLEOTIDE SEQUENCE [LARGE SCALE GENOMIC DNA]</scope>
    <source>
        <strain evidence="2">CMW44962</strain>
    </source>
</reference>
<evidence type="ECO:0000256" key="1">
    <source>
        <dbReference type="SAM" id="MobiDB-lite"/>
    </source>
</evidence>
<name>A0A9W7W0S4_9PEZI</name>
<evidence type="ECO:0000313" key="3">
    <source>
        <dbReference type="Proteomes" id="UP001138500"/>
    </source>
</evidence>
<sequence length="84" mass="8895">MGTQGHTLVVDDGGGEQGEEEVEEADTVEHAAHEAGLRRGDAGRDALGEEGARGIERLHDRRRHAAVHNDSSARSAGTVSTARR</sequence>
<protein>
    <submittedName>
        <fullName evidence="2">Uncharacterized protein</fullName>
    </submittedName>
</protein>
<reference evidence="2 3" key="2">
    <citation type="journal article" date="2021" name="Curr. Genet.">
        <title>Genetic response to nitrogen starvation in the aggressive Eucalyptus foliar pathogen Teratosphaeria destructans.</title>
        <authorList>
            <person name="Havenga M."/>
            <person name="Wingfield B.D."/>
            <person name="Wingfield M.J."/>
            <person name="Dreyer L.L."/>
            <person name="Roets F."/>
            <person name="Aylward J."/>
        </authorList>
    </citation>
    <scope>NUCLEOTIDE SEQUENCE [LARGE SCALE GENOMIC DNA]</scope>
    <source>
        <strain evidence="2">CMW44962</strain>
    </source>
</reference>